<name>A0AB74JNV5_AURPU</name>
<dbReference type="CDD" id="cd12809">
    <property type="entry name" value="Esterase_713_like-2"/>
    <property type="match status" value="1"/>
</dbReference>
<dbReference type="InterPro" id="IPR029058">
    <property type="entry name" value="AB_hydrolase_fold"/>
</dbReference>
<feature type="chain" id="PRO_5044498875" evidence="1">
    <location>
        <begin position="23"/>
        <end position="368"/>
    </location>
</feature>
<evidence type="ECO:0000313" key="4">
    <source>
        <dbReference type="Proteomes" id="UP000310374"/>
    </source>
</evidence>
<dbReference type="Pfam" id="PF12697">
    <property type="entry name" value="Abhydrolase_6"/>
    <property type="match status" value="1"/>
</dbReference>
<dbReference type="EMBL" id="QZAT01000089">
    <property type="protein sequence ID" value="THX25952.1"/>
    <property type="molecule type" value="Genomic_DNA"/>
</dbReference>
<dbReference type="SUPFAM" id="SSF53474">
    <property type="entry name" value="alpha/beta-Hydrolases"/>
    <property type="match status" value="1"/>
</dbReference>
<reference evidence="3 4" key="1">
    <citation type="submission" date="2018-10" db="EMBL/GenBank/DDBJ databases">
        <title>Fifty Aureobasidium pullulans genomes reveal a recombining polyextremotolerant generalist.</title>
        <authorList>
            <person name="Gostincar C."/>
            <person name="Turk M."/>
            <person name="Zajc J."/>
            <person name="Gunde-Cimerman N."/>
        </authorList>
    </citation>
    <scope>NUCLEOTIDE SEQUENCE [LARGE SCALE GENOMIC DNA]</scope>
    <source>
        <strain evidence="3 4">EXF-10081</strain>
    </source>
</reference>
<feature type="domain" description="AB hydrolase-1" evidence="2">
    <location>
        <begin position="79"/>
        <end position="349"/>
    </location>
</feature>
<dbReference type="Proteomes" id="UP000310374">
    <property type="component" value="Unassembled WGS sequence"/>
</dbReference>
<protein>
    <submittedName>
        <fullName evidence="3">Alpha/beta-hydrolase</fullName>
    </submittedName>
</protein>
<dbReference type="Gene3D" id="3.40.50.1820">
    <property type="entry name" value="alpha/beta hydrolase"/>
    <property type="match status" value="1"/>
</dbReference>
<proteinExistence type="predicted"/>
<dbReference type="PANTHER" id="PTHR43194:SF4">
    <property type="entry name" value="AB HYDROLASE-1 DOMAIN-CONTAINING PROTEIN"/>
    <property type="match status" value="1"/>
</dbReference>
<sequence length="368" mass="40224">MPSTSLLASFLCLLRALLVTSTQDYKGPLDVNEEVPYIRNYFYAGGRYVSDGSGGHVFQDQMYVERLTPPGGPRKQTPLVFIPGAGQTGTNFLNKPDGGRGWASLFIMQGFEVYIVDQTSRGRSAWRPGDGAPGLATSSVEVIQQRFTSPQDYKLWPQALQRLYSSNVQYVNNDTYQQATMQASGADLLDHIGSPAILIGHSQAGPQALLIADARPNLTEAIILLEPGGLPFRGGVFSNASARPWGLADVPLLYSPPVIDPMIDLTTQIMPATSDNLEGCVLQATSPPPKRLSNLAPKPILVVTAEASYHSVYDHCTVSYLRQAGCTRTDHLELGNAGVHGNGHMLFMEKNSRDVWVLLLEWIEWHLN</sequence>
<gene>
    <name evidence="3" type="ORF">D6D12_06562</name>
</gene>
<dbReference type="PANTHER" id="PTHR43194">
    <property type="entry name" value="HYDROLASE ALPHA/BETA FOLD FAMILY"/>
    <property type="match status" value="1"/>
</dbReference>
<evidence type="ECO:0000256" key="1">
    <source>
        <dbReference type="SAM" id="SignalP"/>
    </source>
</evidence>
<dbReference type="InterPro" id="IPR000073">
    <property type="entry name" value="AB_hydrolase_1"/>
</dbReference>
<evidence type="ECO:0000313" key="3">
    <source>
        <dbReference type="EMBL" id="THX25952.1"/>
    </source>
</evidence>
<evidence type="ECO:0000259" key="2">
    <source>
        <dbReference type="Pfam" id="PF12697"/>
    </source>
</evidence>
<dbReference type="AlphaFoldDB" id="A0AB74JNV5"/>
<comment type="caution">
    <text evidence="3">The sequence shown here is derived from an EMBL/GenBank/DDBJ whole genome shotgun (WGS) entry which is preliminary data.</text>
</comment>
<accession>A0AB74JNV5</accession>
<feature type="signal peptide" evidence="1">
    <location>
        <begin position="1"/>
        <end position="22"/>
    </location>
</feature>
<organism evidence="3 4">
    <name type="scientific">Aureobasidium pullulans</name>
    <name type="common">Black yeast</name>
    <name type="synonym">Pullularia pullulans</name>
    <dbReference type="NCBI Taxonomy" id="5580"/>
    <lineage>
        <taxon>Eukaryota</taxon>
        <taxon>Fungi</taxon>
        <taxon>Dikarya</taxon>
        <taxon>Ascomycota</taxon>
        <taxon>Pezizomycotina</taxon>
        <taxon>Dothideomycetes</taxon>
        <taxon>Dothideomycetidae</taxon>
        <taxon>Dothideales</taxon>
        <taxon>Saccotheciaceae</taxon>
        <taxon>Aureobasidium</taxon>
    </lineage>
</organism>
<keyword evidence="1" id="KW-0732">Signal</keyword>
<dbReference type="InterPro" id="IPR050228">
    <property type="entry name" value="Carboxylesterase_BioH"/>
</dbReference>